<dbReference type="AlphaFoldDB" id="A0A9J6B4S9"/>
<dbReference type="EMBL" id="JACXVP010000001">
    <property type="protein sequence ID" value="KAG5631627.1"/>
    <property type="molecule type" value="Genomic_DNA"/>
</dbReference>
<reference evidence="1 2" key="1">
    <citation type="submission" date="2020-09" db="EMBL/GenBank/DDBJ databases">
        <title>De no assembly of potato wild relative species, Solanum commersonii.</title>
        <authorList>
            <person name="Cho K."/>
        </authorList>
    </citation>
    <scope>NUCLEOTIDE SEQUENCE [LARGE SCALE GENOMIC DNA]</scope>
    <source>
        <strain evidence="1">LZ3.2</strain>
        <tissue evidence="1">Leaf</tissue>
    </source>
</reference>
<keyword evidence="2" id="KW-1185">Reference proteome</keyword>
<evidence type="ECO:0000313" key="2">
    <source>
        <dbReference type="Proteomes" id="UP000824120"/>
    </source>
</evidence>
<feature type="non-terminal residue" evidence="1">
    <location>
        <position position="62"/>
    </location>
</feature>
<sequence>NFPNEDSYEVGLHCFMLPPNFNCLLQQTSKIGSKELWKIEKFDVSINGLRYSESLIATYRTL</sequence>
<protein>
    <submittedName>
        <fullName evidence="1">Uncharacterized protein</fullName>
    </submittedName>
</protein>
<dbReference type="Proteomes" id="UP000824120">
    <property type="component" value="Chromosome 1"/>
</dbReference>
<gene>
    <name evidence="1" type="ORF">H5410_003344</name>
</gene>
<proteinExistence type="predicted"/>
<accession>A0A9J6B4S9</accession>
<name>A0A9J6B4S9_SOLCO</name>
<organism evidence="1 2">
    <name type="scientific">Solanum commersonii</name>
    <name type="common">Commerson's wild potato</name>
    <name type="synonym">Commerson's nightshade</name>
    <dbReference type="NCBI Taxonomy" id="4109"/>
    <lineage>
        <taxon>Eukaryota</taxon>
        <taxon>Viridiplantae</taxon>
        <taxon>Streptophyta</taxon>
        <taxon>Embryophyta</taxon>
        <taxon>Tracheophyta</taxon>
        <taxon>Spermatophyta</taxon>
        <taxon>Magnoliopsida</taxon>
        <taxon>eudicotyledons</taxon>
        <taxon>Gunneridae</taxon>
        <taxon>Pentapetalae</taxon>
        <taxon>asterids</taxon>
        <taxon>lamiids</taxon>
        <taxon>Solanales</taxon>
        <taxon>Solanaceae</taxon>
        <taxon>Solanoideae</taxon>
        <taxon>Solaneae</taxon>
        <taxon>Solanum</taxon>
    </lineage>
</organism>
<evidence type="ECO:0000313" key="1">
    <source>
        <dbReference type="EMBL" id="KAG5631627.1"/>
    </source>
</evidence>
<comment type="caution">
    <text evidence="1">The sequence shown here is derived from an EMBL/GenBank/DDBJ whole genome shotgun (WGS) entry which is preliminary data.</text>
</comment>